<keyword evidence="3 7" id="KW-0812">Transmembrane</keyword>
<evidence type="ECO:0000259" key="8">
    <source>
        <dbReference type="Pfam" id="PF12823"/>
    </source>
</evidence>
<feature type="compositionally biased region" description="Basic and acidic residues" evidence="6">
    <location>
        <begin position="14"/>
        <end position="27"/>
    </location>
</feature>
<evidence type="ECO:0000256" key="6">
    <source>
        <dbReference type="SAM" id="MobiDB-lite"/>
    </source>
</evidence>
<evidence type="ECO:0000313" key="10">
    <source>
        <dbReference type="Proteomes" id="UP000824151"/>
    </source>
</evidence>
<evidence type="ECO:0000313" key="9">
    <source>
        <dbReference type="EMBL" id="HIW99814.1"/>
    </source>
</evidence>
<name>A0A9D2A863_9MICC</name>
<dbReference type="Pfam" id="PF12823">
    <property type="entry name" value="DUF3817"/>
    <property type="match status" value="1"/>
</dbReference>
<feature type="region of interest" description="Disordered" evidence="6">
    <location>
        <begin position="1"/>
        <end position="27"/>
    </location>
</feature>
<gene>
    <name evidence="9" type="ORF">H9871_06690</name>
</gene>
<sequence length="188" mass="20787">MTNETNPQGAPGSEAHHEAHHEALTQEDRELLADLPPAPPRPAAKRRFHGTAQQIRGSLTFYKVAAYVTGVMLLLLVVKMVADYGFGLELYIGGTIDGESQALGLHPEGAVTGGTAVSYWVSVVHGWIYVIYIFAGFRLWFLMNWKLTRLLTIVLGGVVPFLSFVVERRIAGEVHQEMASNPEAIRRY</sequence>
<keyword evidence="4 7" id="KW-1133">Transmembrane helix</keyword>
<comment type="caution">
    <text evidence="9">The sequence shown here is derived from an EMBL/GenBank/DDBJ whole genome shotgun (WGS) entry which is preliminary data.</text>
</comment>
<dbReference type="Proteomes" id="UP000824151">
    <property type="component" value="Unassembled WGS sequence"/>
</dbReference>
<evidence type="ECO:0000256" key="4">
    <source>
        <dbReference type="ARBA" id="ARBA00022989"/>
    </source>
</evidence>
<comment type="subcellular location">
    <subcellularLocation>
        <location evidence="1">Cell membrane</location>
        <topology evidence="1">Multi-pass membrane protein</topology>
    </subcellularLocation>
</comment>
<dbReference type="NCBIfam" id="TIGR03954">
    <property type="entry name" value="integ_memb_HG"/>
    <property type="match status" value="1"/>
</dbReference>
<evidence type="ECO:0000256" key="1">
    <source>
        <dbReference type="ARBA" id="ARBA00004651"/>
    </source>
</evidence>
<dbReference type="InterPro" id="IPR023845">
    <property type="entry name" value="DUF3817_TM"/>
</dbReference>
<feature type="domain" description="DUF3817" evidence="8">
    <location>
        <begin position="59"/>
        <end position="170"/>
    </location>
</feature>
<protein>
    <submittedName>
        <fullName evidence="9">DUF3817 domain-containing protein</fullName>
    </submittedName>
</protein>
<dbReference type="GO" id="GO:0005886">
    <property type="term" value="C:plasma membrane"/>
    <property type="evidence" value="ECO:0007669"/>
    <property type="project" value="UniProtKB-SubCell"/>
</dbReference>
<keyword evidence="5 7" id="KW-0472">Membrane</keyword>
<reference evidence="9" key="2">
    <citation type="submission" date="2021-04" db="EMBL/GenBank/DDBJ databases">
        <authorList>
            <person name="Gilroy R."/>
        </authorList>
    </citation>
    <scope>NUCLEOTIDE SEQUENCE</scope>
    <source>
        <strain evidence="9">ChiHejej3B27-3195</strain>
    </source>
</reference>
<dbReference type="EMBL" id="DXGD01000245">
    <property type="protein sequence ID" value="HIW99814.1"/>
    <property type="molecule type" value="Genomic_DNA"/>
</dbReference>
<dbReference type="PANTHER" id="PTHR40077">
    <property type="entry name" value="MEMBRANE PROTEIN-RELATED"/>
    <property type="match status" value="1"/>
</dbReference>
<feature type="transmembrane region" description="Helical" evidence="7">
    <location>
        <begin position="64"/>
        <end position="82"/>
    </location>
</feature>
<feature type="transmembrane region" description="Helical" evidence="7">
    <location>
        <begin position="147"/>
        <end position="166"/>
    </location>
</feature>
<dbReference type="AlphaFoldDB" id="A0A9D2A863"/>
<organism evidence="9 10">
    <name type="scientific">Candidatus Nesterenkonia stercoripullorum</name>
    <dbReference type="NCBI Taxonomy" id="2838701"/>
    <lineage>
        <taxon>Bacteria</taxon>
        <taxon>Bacillati</taxon>
        <taxon>Actinomycetota</taxon>
        <taxon>Actinomycetes</taxon>
        <taxon>Micrococcales</taxon>
        <taxon>Micrococcaceae</taxon>
        <taxon>Nesterenkonia</taxon>
    </lineage>
</organism>
<evidence type="ECO:0000256" key="7">
    <source>
        <dbReference type="SAM" id="Phobius"/>
    </source>
</evidence>
<dbReference type="PANTHER" id="PTHR40077:SF2">
    <property type="entry name" value="MEMBRANE PROTEIN"/>
    <property type="match status" value="1"/>
</dbReference>
<feature type="transmembrane region" description="Helical" evidence="7">
    <location>
        <begin position="117"/>
        <end position="135"/>
    </location>
</feature>
<evidence type="ECO:0000256" key="2">
    <source>
        <dbReference type="ARBA" id="ARBA00022475"/>
    </source>
</evidence>
<evidence type="ECO:0000256" key="5">
    <source>
        <dbReference type="ARBA" id="ARBA00023136"/>
    </source>
</evidence>
<accession>A0A9D2A863</accession>
<keyword evidence="2" id="KW-1003">Cell membrane</keyword>
<evidence type="ECO:0000256" key="3">
    <source>
        <dbReference type="ARBA" id="ARBA00022692"/>
    </source>
</evidence>
<proteinExistence type="predicted"/>
<reference evidence="9" key="1">
    <citation type="journal article" date="2021" name="PeerJ">
        <title>Extensive microbial diversity within the chicken gut microbiome revealed by metagenomics and culture.</title>
        <authorList>
            <person name="Gilroy R."/>
            <person name="Ravi A."/>
            <person name="Getino M."/>
            <person name="Pursley I."/>
            <person name="Horton D.L."/>
            <person name="Alikhan N.F."/>
            <person name="Baker D."/>
            <person name="Gharbi K."/>
            <person name="Hall N."/>
            <person name="Watson M."/>
            <person name="Adriaenssens E.M."/>
            <person name="Foster-Nyarko E."/>
            <person name="Jarju S."/>
            <person name="Secka A."/>
            <person name="Antonio M."/>
            <person name="Oren A."/>
            <person name="Chaudhuri R.R."/>
            <person name="La Ragione R."/>
            <person name="Hildebrand F."/>
            <person name="Pallen M.J."/>
        </authorList>
    </citation>
    <scope>NUCLEOTIDE SEQUENCE</scope>
    <source>
        <strain evidence="9">ChiHejej3B27-3195</strain>
    </source>
</reference>